<sequence>MQIVKMAEVLFFGRMIKLPLLQHVEYTIKLNQIKTVR</sequence>
<evidence type="ECO:0000313" key="1">
    <source>
        <dbReference type="EMBL" id="PCS21794.1"/>
    </source>
</evidence>
<keyword evidence="2" id="KW-1185">Reference proteome</keyword>
<comment type="caution">
    <text evidence="1">The sequence shown here is derived from an EMBL/GenBank/DDBJ whole genome shotgun (WGS) entry which is preliminary data.</text>
</comment>
<name>A0A2A5T0V9_9GAMM</name>
<organism evidence="1 2">
    <name type="scientific">Candidatus Enterovibrio escicola</name>
    <dbReference type="NCBI Taxonomy" id="1927127"/>
    <lineage>
        <taxon>Bacteria</taxon>
        <taxon>Pseudomonadati</taxon>
        <taxon>Pseudomonadota</taxon>
        <taxon>Gammaproteobacteria</taxon>
        <taxon>Vibrionales</taxon>
        <taxon>Vibrionaceae</taxon>
        <taxon>Enterovibrio</taxon>
    </lineage>
</organism>
<protein>
    <submittedName>
        <fullName evidence="1">Uncharacterized protein</fullName>
    </submittedName>
</protein>
<proteinExistence type="predicted"/>
<dbReference type="AlphaFoldDB" id="A0A2A5T0V9"/>
<gene>
    <name evidence="1" type="ORF">BTN49_2615</name>
</gene>
<reference evidence="2" key="1">
    <citation type="submission" date="2017-04" db="EMBL/GenBank/DDBJ databases">
        <title>Genome evolution of the luminous symbionts of deep sea anglerfish.</title>
        <authorList>
            <person name="Hendry T.A."/>
        </authorList>
    </citation>
    <scope>NUCLEOTIDE SEQUENCE [LARGE SCALE GENOMIC DNA]</scope>
</reference>
<dbReference type="Proteomes" id="UP000219020">
    <property type="component" value="Unassembled WGS sequence"/>
</dbReference>
<accession>A0A2A5T0V9</accession>
<dbReference type="EMBL" id="NBYY01000030">
    <property type="protein sequence ID" value="PCS21794.1"/>
    <property type="molecule type" value="Genomic_DNA"/>
</dbReference>
<evidence type="ECO:0000313" key="2">
    <source>
        <dbReference type="Proteomes" id="UP000219020"/>
    </source>
</evidence>